<dbReference type="SUPFAM" id="SSF53335">
    <property type="entry name" value="S-adenosyl-L-methionine-dependent methyltransferases"/>
    <property type="match status" value="1"/>
</dbReference>
<name>A0A2H0WSG2_9BACT</name>
<sequence length="278" mass="31070">MHTPVLLQQAIEGLRLNSQGFYIDATVGEGGHVSEMLKKQTRILAIDADSEQVKRLKNRFGHDKNLILEVGNFSEIEHIAKKQGFFPVDGVLFDLGLSMRQLKEGHRGFSYKELDDPLDMRIDANTLLTAEEILSQKSEKELSEIFSKNAEEIFSERIAHAIATARRKKGITTVGELVSIVQSAHKGINRSTVARIFQALRIEVNDEITNLKKGLQGALSIIKKPGGRIVVISFHSLEDRVVKLFARQHHMNMSTMKPKTKGAKAGFERSATLRIISC</sequence>
<evidence type="ECO:0000256" key="3">
    <source>
        <dbReference type="ARBA" id="ARBA00022603"/>
    </source>
</evidence>
<dbReference type="InterPro" id="IPR023397">
    <property type="entry name" value="SAM-dep_MeTrfase_MraW_recog"/>
</dbReference>
<protein>
    <recommendedName>
        <fullName evidence="6">Ribosomal RNA small subunit methyltransferase H</fullName>
        <ecNumber evidence="6">2.1.1.199</ecNumber>
    </recommendedName>
    <alternativeName>
        <fullName evidence="6">16S rRNA m(4)C1402 methyltransferase</fullName>
    </alternativeName>
    <alternativeName>
        <fullName evidence="6">rRNA (cytosine-N(4)-)-methyltransferase RsmH</fullName>
    </alternativeName>
</protein>
<evidence type="ECO:0000256" key="5">
    <source>
        <dbReference type="ARBA" id="ARBA00022691"/>
    </source>
</evidence>
<dbReference type="InterPro" id="IPR029063">
    <property type="entry name" value="SAM-dependent_MTases_sf"/>
</dbReference>
<evidence type="ECO:0000313" key="8">
    <source>
        <dbReference type="Proteomes" id="UP000231198"/>
    </source>
</evidence>
<accession>A0A2H0WSG2</accession>
<dbReference type="GO" id="GO:0005737">
    <property type="term" value="C:cytoplasm"/>
    <property type="evidence" value="ECO:0007669"/>
    <property type="project" value="UniProtKB-SubCell"/>
</dbReference>
<evidence type="ECO:0000256" key="2">
    <source>
        <dbReference type="ARBA" id="ARBA00022552"/>
    </source>
</evidence>
<comment type="catalytic activity">
    <reaction evidence="6">
        <text>cytidine(1402) in 16S rRNA + S-adenosyl-L-methionine = N(4)-methylcytidine(1402) in 16S rRNA + S-adenosyl-L-homocysteine + H(+)</text>
        <dbReference type="Rhea" id="RHEA:42928"/>
        <dbReference type="Rhea" id="RHEA-COMP:10286"/>
        <dbReference type="Rhea" id="RHEA-COMP:10287"/>
        <dbReference type="ChEBI" id="CHEBI:15378"/>
        <dbReference type="ChEBI" id="CHEBI:57856"/>
        <dbReference type="ChEBI" id="CHEBI:59789"/>
        <dbReference type="ChEBI" id="CHEBI:74506"/>
        <dbReference type="ChEBI" id="CHEBI:82748"/>
        <dbReference type="EC" id="2.1.1.199"/>
    </reaction>
</comment>
<evidence type="ECO:0000256" key="1">
    <source>
        <dbReference type="ARBA" id="ARBA00010396"/>
    </source>
</evidence>
<dbReference type="Pfam" id="PF01795">
    <property type="entry name" value="Methyltransf_5"/>
    <property type="match status" value="1"/>
</dbReference>
<dbReference type="PANTHER" id="PTHR11265:SF0">
    <property type="entry name" value="12S RRNA N4-METHYLCYTIDINE METHYLTRANSFERASE"/>
    <property type="match status" value="1"/>
</dbReference>
<dbReference type="GO" id="GO:0071424">
    <property type="term" value="F:rRNA (cytosine-N4-)-methyltransferase activity"/>
    <property type="evidence" value="ECO:0007669"/>
    <property type="project" value="UniProtKB-UniRule"/>
</dbReference>
<organism evidence="7 8">
    <name type="scientific">Candidatus Roizmanbacteria bacterium CG09_land_8_20_14_0_10_41_9</name>
    <dbReference type="NCBI Taxonomy" id="1974850"/>
    <lineage>
        <taxon>Bacteria</taxon>
        <taxon>Candidatus Roizmaniibacteriota</taxon>
    </lineage>
</organism>
<comment type="subcellular location">
    <subcellularLocation>
        <location evidence="6">Cytoplasm</location>
    </subcellularLocation>
</comment>
<dbReference type="SUPFAM" id="SSF81799">
    <property type="entry name" value="Putative methyltransferase TM0872, insert domain"/>
    <property type="match status" value="1"/>
</dbReference>
<feature type="binding site" evidence="6">
    <location>
        <position position="101"/>
    </location>
    <ligand>
        <name>S-adenosyl-L-methionine</name>
        <dbReference type="ChEBI" id="CHEBI:59789"/>
    </ligand>
</feature>
<dbReference type="PANTHER" id="PTHR11265">
    <property type="entry name" value="S-ADENOSYL-METHYLTRANSFERASE MRAW"/>
    <property type="match status" value="1"/>
</dbReference>
<keyword evidence="6" id="KW-0963">Cytoplasm</keyword>
<proteinExistence type="inferred from homology"/>
<dbReference type="Proteomes" id="UP000231198">
    <property type="component" value="Unassembled WGS sequence"/>
</dbReference>
<dbReference type="GO" id="GO:0070475">
    <property type="term" value="P:rRNA base methylation"/>
    <property type="evidence" value="ECO:0007669"/>
    <property type="project" value="UniProtKB-UniRule"/>
</dbReference>
<gene>
    <name evidence="6" type="primary">rsmH</name>
    <name evidence="7" type="ORF">COT62_02975</name>
</gene>
<dbReference type="NCBIfam" id="TIGR00006">
    <property type="entry name" value="16S rRNA (cytosine(1402)-N(4))-methyltransferase RsmH"/>
    <property type="match status" value="1"/>
</dbReference>
<dbReference type="Gene3D" id="3.40.50.150">
    <property type="entry name" value="Vaccinia Virus protein VP39"/>
    <property type="match status" value="1"/>
</dbReference>
<keyword evidence="3 6" id="KW-0489">Methyltransferase</keyword>
<dbReference type="PIRSF" id="PIRSF004486">
    <property type="entry name" value="MraW"/>
    <property type="match status" value="1"/>
</dbReference>
<evidence type="ECO:0000256" key="4">
    <source>
        <dbReference type="ARBA" id="ARBA00022679"/>
    </source>
</evidence>
<feature type="binding site" evidence="6">
    <location>
        <position position="73"/>
    </location>
    <ligand>
        <name>S-adenosyl-L-methionine</name>
        <dbReference type="ChEBI" id="CHEBI:59789"/>
    </ligand>
</feature>
<dbReference type="Gene3D" id="1.10.150.170">
    <property type="entry name" value="Putative methyltransferase TM0872, insert domain"/>
    <property type="match status" value="1"/>
</dbReference>
<reference evidence="8" key="1">
    <citation type="submission" date="2017-09" db="EMBL/GenBank/DDBJ databases">
        <title>Depth-based differentiation of microbial function through sediment-hosted aquifers and enrichment of novel symbionts in the deep terrestrial subsurface.</title>
        <authorList>
            <person name="Probst A.J."/>
            <person name="Ladd B."/>
            <person name="Jarett J.K."/>
            <person name="Geller-Mcgrath D.E."/>
            <person name="Sieber C.M.K."/>
            <person name="Emerson J.B."/>
            <person name="Anantharaman K."/>
            <person name="Thomas B.C."/>
            <person name="Malmstrom R."/>
            <person name="Stieglmeier M."/>
            <person name="Klingl A."/>
            <person name="Woyke T."/>
            <person name="Ryan C.M."/>
            <person name="Banfield J.F."/>
        </authorList>
    </citation>
    <scope>NUCLEOTIDE SEQUENCE [LARGE SCALE GENOMIC DNA]</scope>
</reference>
<keyword evidence="4 6" id="KW-0808">Transferase</keyword>
<keyword evidence="5 6" id="KW-0949">S-adenosyl-L-methionine</keyword>
<dbReference type="HAMAP" id="MF_01007">
    <property type="entry name" value="16SrRNA_methyltr_H"/>
    <property type="match status" value="1"/>
</dbReference>
<evidence type="ECO:0000256" key="6">
    <source>
        <dbReference type="HAMAP-Rule" id="MF_01007"/>
    </source>
</evidence>
<feature type="binding site" evidence="6">
    <location>
        <position position="47"/>
    </location>
    <ligand>
        <name>S-adenosyl-L-methionine</name>
        <dbReference type="ChEBI" id="CHEBI:59789"/>
    </ligand>
</feature>
<dbReference type="AlphaFoldDB" id="A0A2H0WSG2"/>
<comment type="caution">
    <text evidence="7">The sequence shown here is derived from an EMBL/GenBank/DDBJ whole genome shotgun (WGS) entry which is preliminary data.</text>
</comment>
<comment type="similarity">
    <text evidence="1 6">Belongs to the methyltransferase superfamily. RsmH family.</text>
</comment>
<feature type="binding site" evidence="6">
    <location>
        <position position="94"/>
    </location>
    <ligand>
        <name>S-adenosyl-L-methionine</name>
        <dbReference type="ChEBI" id="CHEBI:59789"/>
    </ligand>
</feature>
<dbReference type="InterPro" id="IPR002903">
    <property type="entry name" value="RsmH"/>
</dbReference>
<comment type="function">
    <text evidence="6">Specifically methylates the N4 position of cytidine in position 1402 (C1402) of 16S rRNA.</text>
</comment>
<feature type="binding site" evidence="6">
    <location>
        <begin position="30"/>
        <end position="32"/>
    </location>
    <ligand>
        <name>S-adenosyl-L-methionine</name>
        <dbReference type="ChEBI" id="CHEBI:59789"/>
    </ligand>
</feature>
<dbReference type="EMBL" id="PEZG01000063">
    <property type="protein sequence ID" value="PIS15567.1"/>
    <property type="molecule type" value="Genomic_DNA"/>
</dbReference>
<dbReference type="EC" id="2.1.1.199" evidence="6"/>
<keyword evidence="2 6" id="KW-0698">rRNA processing</keyword>
<evidence type="ECO:0000313" key="7">
    <source>
        <dbReference type="EMBL" id="PIS15567.1"/>
    </source>
</evidence>